<organism evidence="1 2">
    <name type="scientific">Dictyobacter alpinus</name>
    <dbReference type="NCBI Taxonomy" id="2014873"/>
    <lineage>
        <taxon>Bacteria</taxon>
        <taxon>Bacillati</taxon>
        <taxon>Chloroflexota</taxon>
        <taxon>Ktedonobacteria</taxon>
        <taxon>Ktedonobacterales</taxon>
        <taxon>Dictyobacteraceae</taxon>
        <taxon>Dictyobacter</taxon>
    </lineage>
</organism>
<evidence type="ECO:0000313" key="1">
    <source>
        <dbReference type="EMBL" id="GCE31153.1"/>
    </source>
</evidence>
<evidence type="ECO:0000313" key="2">
    <source>
        <dbReference type="Proteomes" id="UP000287171"/>
    </source>
</evidence>
<gene>
    <name evidence="1" type="ORF">KDA_66370</name>
</gene>
<dbReference type="Proteomes" id="UP000287171">
    <property type="component" value="Unassembled WGS sequence"/>
</dbReference>
<sequence>MTDYYGPAPYYWWNWNDQGSSYVTGCTNGVFYTDTNQKGHSQGFAGNQAQYLDGQGLRLPNDSLSSIRISYGC</sequence>
<dbReference type="Gene3D" id="2.60.20.10">
    <property type="entry name" value="Crystallins"/>
    <property type="match status" value="1"/>
</dbReference>
<keyword evidence="2" id="KW-1185">Reference proteome</keyword>
<protein>
    <submittedName>
        <fullName evidence="1">Uncharacterized protein</fullName>
    </submittedName>
</protein>
<accession>A0A402BIE9</accession>
<comment type="caution">
    <text evidence="1">The sequence shown here is derived from an EMBL/GenBank/DDBJ whole genome shotgun (WGS) entry which is preliminary data.</text>
</comment>
<name>A0A402BIE9_9CHLR</name>
<reference evidence="2" key="1">
    <citation type="submission" date="2018-12" db="EMBL/GenBank/DDBJ databases">
        <title>Tengunoibacter tsumagoiensis gen. nov., sp. nov., Dictyobacter kobayashii sp. nov., D. alpinus sp. nov., and D. joshuensis sp. nov. and description of Dictyobacteraceae fam. nov. within the order Ktedonobacterales isolated from Tengu-no-mugimeshi.</title>
        <authorList>
            <person name="Wang C.M."/>
            <person name="Zheng Y."/>
            <person name="Sakai Y."/>
            <person name="Toyoda A."/>
            <person name="Minakuchi Y."/>
            <person name="Abe K."/>
            <person name="Yokota A."/>
            <person name="Yabe S."/>
        </authorList>
    </citation>
    <scope>NUCLEOTIDE SEQUENCE [LARGE SCALE GENOMIC DNA]</scope>
    <source>
        <strain evidence="2">Uno16</strain>
    </source>
</reference>
<dbReference type="EMBL" id="BIFT01000002">
    <property type="protein sequence ID" value="GCE31153.1"/>
    <property type="molecule type" value="Genomic_DNA"/>
</dbReference>
<dbReference type="AlphaFoldDB" id="A0A402BIE9"/>
<dbReference type="RefSeq" id="WP_126631149.1">
    <property type="nucleotide sequence ID" value="NZ_BIFT01000002.1"/>
</dbReference>
<proteinExistence type="predicted"/>